<keyword evidence="3 16" id="KW-1003">Cell membrane</keyword>
<dbReference type="GO" id="GO:0006508">
    <property type="term" value="P:proteolysis"/>
    <property type="evidence" value="ECO:0007669"/>
    <property type="project" value="UniProtKB-KW"/>
</dbReference>
<keyword evidence="19" id="KW-0132">Cell division</keyword>
<keyword evidence="11 16" id="KW-0067">ATP-binding</keyword>
<comment type="similarity">
    <text evidence="2 16">In the C-terminal section; belongs to the peptidase M41 family.</text>
</comment>
<evidence type="ECO:0000256" key="2">
    <source>
        <dbReference type="ARBA" id="ARBA00010044"/>
    </source>
</evidence>
<proteinExistence type="inferred from homology"/>
<dbReference type="GO" id="GO:0004222">
    <property type="term" value="F:metalloendopeptidase activity"/>
    <property type="evidence" value="ECO:0007669"/>
    <property type="project" value="InterPro"/>
</dbReference>
<feature type="binding site" evidence="16">
    <location>
        <begin position="204"/>
        <end position="211"/>
    </location>
    <ligand>
        <name>ATP</name>
        <dbReference type="ChEBI" id="CHEBI:30616"/>
    </ligand>
</feature>
<keyword evidence="13 16" id="KW-0482">Metalloprotease</keyword>
<dbReference type="GO" id="GO:0008270">
    <property type="term" value="F:zinc ion binding"/>
    <property type="evidence" value="ECO:0007669"/>
    <property type="project" value="UniProtKB-UniRule"/>
</dbReference>
<name>A0A1L6MVV7_9BACT</name>
<evidence type="ECO:0000256" key="5">
    <source>
        <dbReference type="ARBA" id="ARBA00022670"/>
    </source>
</evidence>
<feature type="binding site" evidence="16">
    <location>
        <position position="426"/>
    </location>
    <ligand>
        <name>Zn(2+)</name>
        <dbReference type="ChEBI" id="CHEBI:29105"/>
        <note>catalytic</note>
    </ligand>
</feature>
<keyword evidence="20" id="KW-1185">Reference proteome</keyword>
<dbReference type="CDD" id="cd19501">
    <property type="entry name" value="RecA-like_FtsH"/>
    <property type="match status" value="1"/>
</dbReference>
<keyword evidence="7 16" id="KW-0479">Metal-binding</keyword>
<dbReference type="Gene3D" id="3.40.50.300">
    <property type="entry name" value="P-loop containing nucleotide triphosphate hydrolases"/>
    <property type="match status" value="1"/>
</dbReference>
<comment type="subunit">
    <text evidence="16">Homohexamer.</text>
</comment>
<comment type="similarity">
    <text evidence="17">Belongs to the AAA ATPase family.</text>
</comment>
<dbReference type="InterPro" id="IPR003959">
    <property type="entry name" value="ATPase_AAA_core"/>
</dbReference>
<dbReference type="FunFam" id="1.20.58.760:FF:000001">
    <property type="entry name" value="ATP-dependent zinc metalloprotease FtsH"/>
    <property type="match status" value="1"/>
</dbReference>
<dbReference type="FunFam" id="1.10.8.60:FF:000001">
    <property type="entry name" value="ATP-dependent zinc metalloprotease FtsH"/>
    <property type="match status" value="1"/>
</dbReference>
<dbReference type="AlphaFoldDB" id="A0A1L6MVV7"/>
<evidence type="ECO:0000256" key="16">
    <source>
        <dbReference type="HAMAP-Rule" id="MF_01458"/>
    </source>
</evidence>
<feature type="domain" description="AAA+ ATPase" evidence="18">
    <location>
        <begin position="196"/>
        <end position="335"/>
    </location>
</feature>
<dbReference type="EMBL" id="CP016908">
    <property type="protein sequence ID" value="APR99545.1"/>
    <property type="molecule type" value="Genomic_DNA"/>
</dbReference>
<evidence type="ECO:0000313" key="20">
    <source>
        <dbReference type="Proteomes" id="UP000185544"/>
    </source>
</evidence>
<dbReference type="GO" id="GO:0005886">
    <property type="term" value="C:plasma membrane"/>
    <property type="evidence" value="ECO:0007669"/>
    <property type="project" value="UniProtKB-SubCell"/>
</dbReference>
<evidence type="ECO:0000313" key="19">
    <source>
        <dbReference type="EMBL" id="APR99545.1"/>
    </source>
</evidence>
<evidence type="ECO:0000256" key="10">
    <source>
        <dbReference type="ARBA" id="ARBA00022833"/>
    </source>
</evidence>
<organism evidence="19 20">
    <name type="scientific">Pajaroellobacter abortibovis</name>
    <dbReference type="NCBI Taxonomy" id="1882918"/>
    <lineage>
        <taxon>Bacteria</taxon>
        <taxon>Pseudomonadati</taxon>
        <taxon>Myxococcota</taxon>
        <taxon>Polyangia</taxon>
        <taxon>Polyangiales</taxon>
        <taxon>Polyangiaceae</taxon>
    </lineage>
</organism>
<dbReference type="GO" id="GO:0016887">
    <property type="term" value="F:ATP hydrolysis activity"/>
    <property type="evidence" value="ECO:0007669"/>
    <property type="project" value="UniProtKB-UniRule"/>
</dbReference>
<evidence type="ECO:0000256" key="6">
    <source>
        <dbReference type="ARBA" id="ARBA00022692"/>
    </source>
</evidence>
<dbReference type="InterPro" id="IPR003593">
    <property type="entry name" value="AAA+_ATPase"/>
</dbReference>
<dbReference type="GO" id="GO:0030163">
    <property type="term" value="P:protein catabolic process"/>
    <property type="evidence" value="ECO:0007669"/>
    <property type="project" value="UniProtKB-UniRule"/>
</dbReference>
<dbReference type="STRING" id="1882918.BCY86_01755"/>
<dbReference type="HAMAP" id="MF_01458">
    <property type="entry name" value="FtsH"/>
    <property type="match status" value="1"/>
</dbReference>
<keyword evidence="14 16" id="KW-0472">Membrane</keyword>
<gene>
    <name evidence="16" type="primary">ftsH</name>
    <name evidence="19" type="ORF">BCY86_01755</name>
</gene>
<dbReference type="GO" id="GO:0051301">
    <property type="term" value="P:cell division"/>
    <property type="evidence" value="ECO:0007669"/>
    <property type="project" value="UniProtKB-KW"/>
</dbReference>
<evidence type="ECO:0000256" key="3">
    <source>
        <dbReference type="ARBA" id="ARBA00022475"/>
    </source>
</evidence>
<evidence type="ECO:0000256" key="12">
    <source>
        <dbReference type="ARBA" id="ARBA00022989"/>
    </source>
</evidence>
<dbReference type="PROSITE" id="PS00674">
    <property type="entry name" value="AAA"/>
    <property type="match status" value="1"/>
</dbReference>
<evidence type="ECO:0000259" key="18">
    <source>
        <dbReference type="SMART" id="SM00382"/>
    </source>
</evidence>
<dbReference type="SUPFAM" id="SSF140990">
    <property type="entry name" value="FtsH protease domain-like"/>
    <property type="match status" value="1"/>
</dbReference>
<dbReference type="InterPro" id="IPR027417">
    <property type="entry name" value="P-loop_NTPase"/>
</dbReference>
<comment type="similarity">
    <text evidence="15 16">In the central section; belongs to the AAA ATPase family.</text>
</comment>
<accession>A0A1L6MVV7</accession>
<keyword evidence="4" id="KW-0997">Cell inner membrane</keyword>
<keyword evidence="19" id="KW-0131">Cell cycle</keyword>
<evidence type="ECO:0000256" key="14">
    <source>
        <dbReference type="ARBA" id="ARBA00023136"/>
    </source>
</evidence>
<dbReference type="Gene3D" id="1.20.58.760">
    <property type="entry name" value="Peptidase M41"/>
    <property type="match status" value="1"/>
</dbReference>
<evidence type="ECO:0000256" key="1">
    <source>
        <dbReference type="ARBA" id="ARBA00004370"/>
    </source>
</evidence>
<dbReference type="RefSeq" id="WP_075276192.1">
    <property type="nucleotide sequence ID" value="NZ_CP016908.1"/>
</dbReference>
<feature type="binding site" evidence="16">
    <location>
        <position position="430"/>
    </location>
    <ligand>
        <name>Zn(2+)</name>
        <dbReference type="ChEBI" id="CHEBI:29105"/>
        <note>catalytic</note>
    </ligand>
</feature>
<comment type="cofactor">
    <cofactor evidence="16">
        <name>Zn(2+)</name>
        <dbReference type="ChEBI" id="CHEBI:29105"/>
    </cofactor>
    <text evidence="16">Binds 1 zinc ion per subunit.</text>
</comment>
<dbReference type="InterPro" id="IPR011546">
    <property type="entry name" value="Pept_M41_FtsH_extracell"/>
</dbReference>
<keyword evidence="10 16" id="KW-0862">Zinc</keyword>
<dbReference type="InterPro" id="IPR000642">
    <property type="entry name" value="Peptidase_M41"/>
</dbReference>
<dbReference type="PANTHER" id="PTHR23076:SF97">
    <property type="entry name" value="ATP-DEPENDENT ZINC METALLOPROTEASE YME1L1"/>
    <property type="match status" value="1"/>
</dbReference>
<protein>
    <recommendedName>
        <fullName evidence="16">ATP-dependent zinc metalloprotease FtsH</fullName>
        <ecNumber evidence="16">3.4.24.-</ecNumber>
    </recommendedName>
</protein>
<dbReference type="Pfam" id="PF17862">
    <property type="entry name" value="AAA_lid_3"/>
    <property type="match status" value="1"/>
</dbReference>
<dbReference type="InterPro" id="IPR005936">
    <property type="entry name" value="FtsH"/>
</dbReference>
<reference evidence="19 20" key="1">
    <citation type="submission" date="2016-08" db="EMBL/GenBank/DDBJ databases">
        <title>Identification and validation of antigenic proteins from Pajaroellobacter abortibovis using de-novo genome sequence assembly and reverse vaccinology.</title>
        <authorList>
            <person name="Welly B.T."/>
            <person name="Miller M.R."/>
            <person name="Stott J.L."/>
            <person name="Blanchard M.T."/>
            <person name="Islas-Trejo A.D."/>
            <person name="O'Rourke S.M."/>
            <person name="Young A.E."/>
            <person name="Medrano J.F."/>
            <person name="Van Eenennaam A.L."/>
        </authorList>
    </citation>
    <scope>NUCLEOTIDE SEQUENCE [LARGE SCALE GENOMIC DNA]</scope>
    <source>
        <strain evidence="19 20">BTF92-0548A/99-0131</strain>
    </source>
</reference>
<keyword evidence="12 16" id="KW-1133">Transmembrane helix</keyword>
<dbReference type="GO" id="GO:0004176">
    <property type="term" value="F:ATP-dependent peptidase activity"/>
    <property type="evidence" value="ECO:0007669"/>
    <property type="project" value="InterPro"/>
</dbReference>
<sequence length="646" mass="72128">MKQSQKTLFLWVLLIGIFLAIWQFLSPTDRKQIVAFSDFVLEVQNGAVEDIHIKDREYTYHSRNADSSKAMIQKEALGPIADETLLATLKPSNPDLPVPKIYFEREDTASFWPNTFVTLLPMLFIGGMFYLFMRQIQVGGGKAMSFGKSKARLLSEAQPKVTFADVAGIDEAKDEVEEIIVYLKDPKKCQRLGGRIPKGVLLIGPPGTGKTLLARAIAGEAEVPFFITSASEFVEMFVGVGASRVRDLFEQGEKNAPCIIFIDEIDAVGRHRGAGFGGGHDEREQTLNQLLVEMDGIEANKGVIIVAATNRPDVLDPAILRPGRFDRRITVGRPDIRGRTEILRVHTKRTPLAPDVDLETIARGTPGFAGADLENLVNEAALLAARQDKDALTMFDFEMAKDKVYMGTERRSMIISEEEKWNTAVHEAGHTLVSVSLKHHEPVHKVTIIPRGPALGLTWHLPKGDSYSTSKEQAESRIAGLLGGRIAEEIIFNHLTTGAGNDLERATEIARKMVCEWGMSEKLGPITYGKKEDQVFLGRDYGNRHQDYSEQTAVEIDQEVRAIIQKQYDYVRQILLEKRDKLEALAQCLRERETLDAEEIHAVLEGRELPKREKIVIPSYHEKEKTNKEQVKVASIFGNPPKPAPT</sequence>
<evidence type="ECO:0000256" key="11">
    <source>
        <dbReference type="ARBA" id="ARBA00022840"/>
    </source>
</evidence>
<dbReference type="PANTHER" id="PTHR23076">
    <property type="entry name" value="METALLOPROTEASE M41 FTSH"/>
    <property type="match status" value="1"/>
</dbReference>
<feature type="transmembrane region" description="Helical" evidence="16">
    <location>
        <begin position="7"/>
        <end position="25"/>
    </location>
</feature>
<keyword evidence="8 16" id="KW-0547">Nucleotide-binding</keyword>
<dbReference type="GO" id="GO:0005524">
    <property type="term" value="F:ATP binding"/>
    <property type="evidence" value="ECO:0007669"/>
    <property type="project" value="UniProtKB-UniRule"/>
</dbReference>
<dbReference type="SUPFAM" id="SSF52540">
    <property type="entry name" value="P-loop containing nucleoside triphosphate hydrolases"/>
    <property type="match status" value="1"/>
</dbReference>
<dbReference type="InterPro" id="IPR041569">
    <property type="entry name" value="AAA_lid_3"/>
</dbReference>
<keyword evidence="6 16" id="KW-0812">Transmembrane</keyword>
<keyword evidence="9 16" id="KW-0378">Hydrolase</keyword>
<dbReference type="KEGG" id="pabo:BCY86_01755"/>
<feature type="active site" evidence="16">
    <location>
        <position position="427"/>
    </location>
</feature>
<comment type="caution">
    <text evidence="16">Lacks conserved residue(s) required for the propagation of feature annotation.</text>
</comment>
<dbReference type="Pfam" id="PF06480">
    <property type="entry name" value="FtsH_ext"/>
    <property type="match status" value="1"/>
</dbReference>
<dbReference type="InterPro" id="IPR037219">
    <property type="entry name" value="Peptidase_M41-like"/>
</dbReference>
<dbReference type="Gene3D" id="1.10.8.60">
    <property type="match status" value="1"/>
</dbReference>
<evidence type="ECO:0000256" key="15">
    <source>
        <dbReference type="ARBA" id="ARBA00061570"/>
    </source>
</evidence>
<evidence type="ECO:0000256" key="9">
    <source>
        <dbReference type="ARBA" id="ARBA00022801"/>
    </source>
</evidence>
<keyword evidence="5 16" id="KW-0645">Protease</keyword>
<dbReference type="Pfam" id="PF01434">
    <property type="entry name" value="Peptidase_M41"/>
    <property type="match status" value="1"/>
</dbReference>
<evidence type="ECO:0000256" key="4">
    <source>
        <dbReference type="ARBA" id="ARBA00022519"/>
    </source>
</evidence>
<evidence type="ECO:0000256" key="8">
    <source>
        <dbReference type="ARBA" id="ARBA00022741"/>
    </source>
</evidence>
<dbReference type="FunFam" id="3.40.50.300:FF:000001">
    <property type="entry name" value="ATP-dependent zinc metalloprotease FtsH"/>
    <property type="match status" value="1"/>
</dbReference>
<dbReference type="OrthoDB" id="9809379at2"/>
<comment type="subcellular location">
    <subcellularLocation>
        <location evidence="16">Cell membrane</location>
        <topology evidence="16">Multi-pass membrane protein</topology>
        <orientation evidence="16">Cytoplasmic side</orientation>
    </subcellularLocation>
    <subcellularLocation>
        <location evidence="1">Membrane</location>
    </subcellularLocation>
</comment>
<dbReference type="NCBIfam" id="TIGR01241">
    <property type="entry name" value="FtsH_fam"/>
    <property type="match status" value="1"/>
</dbReference>
<dbReference type="Proteomes" id="UP000185544">
    <property type="component" value="Chromosome"/>
</dbReference>
<dbReference type="EC" id="3.4.24.-" evidence="16"/>
<evidence type="ECO:0000256" key="13">
    <source>
        <dbReference type="ARBA" id="ARBA00023049"/>
    </source>
</evidence>
<evidence type="ECO:0000256" key="7">
    <source>
        <dbReference type="ARBA" id="ARBA00022723"/>
    </source>
</evidence>
<dbReference type="InterPro" id="IPR003960">
    <property type="entry name" value="ATPase_AAA_CS"/>
</dbReference>
<dbReference type="SMART" id="SM00382">
    <property type="entry name" value="AAA"/>
    <property type="match status" value="1"/>
</dbReference>
<feature type="binding site" evidence="16">
    <location>
        <position position="502"/>
    </location>
    <ligand>
        <name>Zn(2+)</name>
        <dbReference type="ChEBI" id="CHEBI:29105"/>
        <note>catalytic</note>
    </ligand>
</feature>
<evidence type="ECO:0000256" key="17">
    <source>
        <dbReference type="RuleBase" id="RU003651"/>
    </source>
</evidence>
<comment type="function">
    <text evidence="16">Acts as a processive, ATP-dependent zinc metallopeptidase for both cytoplasmic and membrane proteins. Plays a role in the quality control of integral membrane proteins.</text>
</comment>
<dbReference type="Pfam" id="PF00004">
    <property type="entry name" value="AAA"/>
    <property type="match status" value="1"/>
</dbReference>